<evidence type="ECO:0000313" key="2">
    <source>
        <dbReference type="EMBL" id="AOM84001.1"/>
    </source>
</evidence>
<feature type="domain" description="N-acetyltransferase" evidence="1">
    <location>
        <begin position="12"/>
        <end position="163"/>
    </location>
</feature>
<dbReference type="GO" id="GO:0016747">
    <property type="term" value="F:acyltransferase activity, transferring groups other than amino-acyl groups"/>
    <property type="evidence" value="ECO:0007669"/>
    <property type="project" value="InterPro"/>
</dbReference>
<reference evidence="2 3" key="1">
    <citation type="submission" date="2015-08" db="EMBL/GenBank/DDBJ databases">
        <title>The complete genome sequence of Bacillus beveridgei MLTeJB.</title>
        <authorList>
            <person name="Hanson T.E."/>
            <person name="Mesa C."/>
            <person name="Basesman S.M."/>
            <person name="Oremland R.S."/>
        </authorList>
    </citation>
    <scope>NUCLEOTIDE SEQUENCE [LARGE SCALE GENOMIC DNA]</scope>
    <source>
        <strain evidence="2 3">MLTeJB</strain>
    </source>
</reference>
<evidence type="ECO:0000313" key="3">
    <source>
        <dbReference type="Proteomes" id="UP000094463"/>
    </source>
</evidence>
<dbReference type="Pfam" id="PF00583">
    <property type="entry name" value="Acetyltransf_1"/>
    <property type="match status" value="1"/>
</dbReference>
<dbReference type="SUPFAM" id="SSF55729">
    <property type="entry name" value="Acyl-CoA N-acyltransferases (Nat)"/>
    <property type="match status" value="1"/>
</dbReference>
<dbReference type="AlphaFoldDB" id="A0A1D7QYC1"/>
<evidence type="ECO:0000259" key="1">
    <source>
        <dbReference type="PROSITE" id="PS51186"/>
    </source>
</evidence>
<dbReference type="STRING" id="632773.BBEV_2663"/>
<sequence>MQNFQHHRVVSMTRELANEIATWEYKEPFTFYNGEGDADTVNELLNGDYRAVLDPVSGICVGFFCFGPSAQVPSGHDAGVYHQEHLDIGLGLHPDQVGQGNGLAFLQAALHYGRVTCQKTSFRLTVATFNRPAIRVYEKAGFEMISLFYHPVENGLIEFITMEYESSS</sequence>
<protein>
    <submittedName>
        <fullName evidence="2">GCN5-Related N-Acetyltransferase</fullName>
        <ecNumber evidence="2">2.3.1.-</ecNumber>
    </submittedName>
</protein>
<dbReference type="Proteomes" id="UP000094463">
    <property type="component" value="Chromosome"/>
</dbReference>
<accession>A0A1D7QYC1</accession>
<dbReference type="PROSITE" id="PS51186">
    <property type="entry name" value="GNAT"/>
    <property type="match status" value="1"/>
</dbReference>
<dbReference type="Gene3D" id="3.40.630.30">
    <property type="match status" value="1"/>
</dbReference>
<keyword evidence="2" id="KW-0012">Acyltransferase</keyword>
<organism evidence="2 3">
    <name type="scientific">Salisediminibacterium beveridgei</name>
    <dbReference type="NCBI Taxonomy" id="632773"/>
    <lineage>
        <taxon>Bacteria</taxon>
        <taxon>Bacillati</taxon>
        <taxon>Bacillota</taxon>
        <taxon>Bacilli</taxon>
        <taxon>Bacillales</taxon>
        <taxon>Bacillaceae</taxon>
        <taxon>Salisediminibacterium</taxon>
    </lineage>
</organism>
<proteinExistence type="predicted"/>
<dbReference type="InterPro" id="IPR016181">
    <property type="entry name" value="Acyl_CoA_acyltransferase"/>
</dbReference>
<keyword evidence="2" id="KW-0808">Transferase</keyword>
<name>A0A1D7QYC1_9BACI</name>
<dbReference type="EC" id="2.3.1.-" evidence="2"/>
<gene>
    <name evidence="2" type="ORF">BBEV_2663</name>
</gene>
<dbReference type="RefSeq" id="WP_084007396.1">
    <property type="nucleotide sequence ID" value="NZ_CP012502.1"/>
</dbReference>
<dbReference type="EMBL" id="CP012502">
    <property type="protein sequence ID" value="AOM84001.1"/>
    <property type="molecule type" value="Genomic_DNA"/>
</dbReference>
<dbReference type="InterPro" id="IPR000182">
    <property type="entry name" value="GNAT_dom"/>
</dbReference>
<keyword evidence="3" id="KW-1185">Reference proteome</keyword>
<dbReference type="KEGG" id="bbev:BBEV_2663"/>